<evidence type="ECO:0008006" key="5">
    <source>
        <dbReference type="Google" id="ProtNLM"/>
    </source>
</evidence>
<evidence type="ECO:0000256" key="1">
    <source>
        <dbReference type="ARBA" id="ARBA00022448"/>
    </source>
</evidence>
<dbReference type="KEGG" id="rml:FF011L_12910"/>
<name>A0A517MCC8_9BACT</name>
<dbReference type="Proteomes" id="UP000320672">
    <property type="component" value="Chromosome"/>
</dbReference>
<reference evidence="3 4" key="1">
    <citation type="submission" date="2019-02" db="EMBL/GenBank/DDBJ databases">
        <title>Deep-cultivation of Planctomycetes and their phenomic and genomic characterization uncovers novel biology.</title>
        <authorList>
            <person name="Wiegand S."/>
            <person name="Jogler M."/>
            <person name="Boedeker C."/>
            <person name="Pinto D."/>
            <person name="Vollmers J."/>
            <person name="Rivas-Marin E."/>
            <person name="Kohn T."/>
            <person name="Peeters S.H."/>
            <person name="Heuer A."/>
            <person name="Rast P."/>
            <person name="Oberbeckmann S."/>
            <person name="Bunk B."/>
            <person name="Jeske O."/>
            <person name="Meyerdierks A."/>
            <person name="Storesund J.E."/>
            <person name="Kallscheuer N."/>
            <person name="Luecker S."/>
            <person name="Lage O.M."/>
            <person name="Pohl T."/>
            <person name="Merkel B.J."/>
            <person name="Hornburger P."/>
            <person name="Mueller R.-W."/>
            <person name="Bruemmer F."/>
            <person name="Labrenz M."/>
            <person name="Spormann A.M."/>
            <person name="Op den Camp H."/>
            <person name="Overmann J."/>
            <person name="Amann R."/>
            <person name="Jetten M.S.M."/>
            <person name="Mascher T."/>
            <person name="Medema M.H."/>
            <person name="Devos D.P."/>
            <person name="Kaster A.-K."/>
            <person name="Ovreas L."/>
            <person name="Rohde M."/>
            <person name="Galperin M.Y."/>
            <person name="Jogler C."/>
        </authorList>
    </citation>
    <scope>NUCLEOTIDE SEQUENCE [LARGE SCALE GENOMIC DNA]</scope>
    <source>
        <strain evidence="3 4">FF011L</strain>
    </source>
</reference>
<dbReference type="GO" id="GO:0060003">
    <property type="term" value="P:copper ion export"/>
    <property type="evidence" value="ECO:0007669"/>
    <property type="project" value="TreeGrafter"/>
</dbReference>
<dbReference type="InterPro" id="IPR051909">
    <property type="entry name" value="MFP_Cation_Efflux"/>
</dbReference>
<evidence type="ECO:0000313" key="3">
    <source>
        <dbReference type="EMBL" id="QDS92544.1"/>
    </source>
</evidence>
<dbReference type="Gene3D" id="3.30.450.40">
    <property type="match status" value="1"/>
</dbReference>
<accession>A0A517MCC8</accession>
<dbReference type="SUPFAM" id="SSF55781">
    <property type="entry name" value="GAF domain-like"/>
    <property type="match status" value="1"/>
</dbReference>
<protein>
    <recommendedName>
        <fullName evidence="5">HlyD family secretion protein</fullName>
    </recommendedName>
</protein>
<dbReference type="InterPro" id="IPR029016">
    <property type="entry name" value="GAF-like_dom_sf"/>
</dbReference>
<gene>
    <name evidence="3" type="ORF">FF011L_12910</name>
</gene>
<dbReference type="OrthoDB" id="248877at2"/>
<dbReference type="AlphaFoldDB" id="A0A517MCC8"/>
<dbReference type="RefSeq" id="WP_145350781.1">
    <property type="nucleotide sequence ID" value="NZ_CP036262.1"/>
</dbReference>
<dbReference type="GO" id="GO:0030313">
    <property type="term" value="C:cell envelope"/>
    <property type="evidence" value="ECO:0007669"/>
    <property type="project" value="TreeGrafter"/>
</dbReference>
<dbReference type="PANTHER" id="PTHR30097">
    <property type="entry name" value="CATION EFFLUX SYSTEM PROTEIN CUSB"/>
    <property type="match status" value="1"/>
</dbReference>
<dbReference type="PANTHER" id="PTHR30097:SF4">
    <property type="entry name" value="SLR6042 PROTEIN"/>
    <property type="match status" value="1"/>
</dbReference>
<keyword evidence="4" id="KW-1185">Reference proteome</keyword>
<evidence type="ECO:0000313" key="4">
    <source>
        <dbReference type="Proteomes" id="UP000320672"/>
    </source>
</evidence>
<dbReference type="Gene3D" id="2.40.50.100">
    <property type="match status" value="1"/>
</dbReference>
<feature type="region of interest" description="Disordered" evidence="2">
    <location>
        <begin position="1"/>
        <end position="25"/>
    </location>
</feature>
<dbReference type="GO" id="GO:0015679">
    <property type="term" value="P:plasma membrane copper ion transport"/>
    <property type="evidence" value="ECO:0007669"/>
    <property type="project" value="TreeGrafter"/>
</dbReference>
<evidence type="ECO:0000256" key="2">
    <source>
        <dbReference type="SAM" id="MobiDB-lite"/>
    </source>
</evidence>
<sequence>MDATSTTEPFPFQSPVNPTDGEGSMVRETRREIATIVRETAQLARQEIAAESFFRTLCERVGRAMAAEGVVVWRRHEATFQVVARIGKITDQSIDCSQEACHQKMLEEVVQGDQPVVVPSSPEATDPSFPSNPTLVPVAVVPIIESDTRSPEYVLEVFLEGDGGPASQRGYLRFAAQMADLAGDYLRLDRIRKSEQQAIRWQAISAALPELHRSLDPDLTAARVVDAASELFGIDRVSLCQVSGNRADLIAVSHLDDFDSRTPEAAEICRLAILGNDARDRFGKESAPTETAEASEAGAESPLKCEEVIVVGTTERYRLVFQNRILRDSDSSRSQDVAHFAEHAATALENAETFCRVPWARTVASLLPARGGRGRSRRGMFALIVLACLVAVIACMPVPMKVTGRAELSAVGTQFLYAPAAGTISEVFVQHGQAVHVGDPLMQMVDRTLDEQAEVLLGQQAVLIERTAELSGQLMNGTSRRREDQTRSQSEQKVIAQQLDSLDRQLAMLAAQRERLTIRSDREGIVDGWRLKRNMEGRPVKAGEPLLAVIQPEQGWLVEAFIPQSRLDHFLTQVDSVSVVPSQDPEVAIATTDDELNDLFSGVSERPMLKAQVVLQSHPQLAFTAQLVDVGPAIVQQADTGPVSRALFELSSEGLPAIQTGSPATVSIDCGRRPLAYVAFQDFIRTFRGAVGLYL</sequence>
<organism evidence="3 4">
    <name type="scientific">Roseimaritima multifibrata</name>
    <dbReference type="NCBI Taxonomy" id="1930274"/>
    <lineage>
        <taxon>Bacteria</taxon>
        <taxon>Pseudomonadati</taxon>
        <taxon>Planctomycetota</taxon>
        <taxon>Planctomycetia</taxon>
        <taxon>Pirellulales</taxon>
        <taxon>Pirellulaceae</taxon>
        <taxon>Roseimaritima</taxon>
    </lineage>
</organism>
<proteinExistence type="predicted"/>
<dbReference type="EMBL" id="CP036262">
    <property type="protein sequence ID" value="QDS92544.1"/>
    <property type="molecule type" value="Genomic_DNA"/>
</dbReference>
<keyword evidence="1" id="KW-0813">Transport</keyword>